<dbReference type="Proteomes" id="UP000324222">
    <property type="component" value="Unassembled WGS sequence"/>
</dbReference>
<reference evidence="2 3" key="1">
    <citation type="submission" date="2019-05" db="EMBL/GenBank/DDBJ databases">
        <title>Another draft genome of Portunus trituberculatus and its Hox gene families provides insights of decapod evolution.</title>
        <authorList>
            <person name="Jeong J.-H."/>
            <person name="Song I."/>
            <person name="Kim S."/>
            <person name="Choi T."/>
            <person name="Kim D."/>
            <person name="Ryu S."/>
            <person name="Kim W."/>
        </authorList>
    </citation>
    <scope>NUCLEOTIDE SEQUENCE [LARGE SCALE GENOMIC DNA]</scope>
    <source>
        <tissue evidence="2">Muscle</tissue>
    </source>
</reference>
<keyword evidence="3" id="KW-1185">Reference proteome</keyword>
<comment type="caution">
    <text evidence="2">The sequence shown here is derived from an EMBL/GenBank/DDBJ whole genome shotgun (WGS) entry which is preliminary data.</text>
</comment>
<evidence type="ECO:0000313" key="3">
    <source>
        <dbReference type="Proteomes" id="UP000324222"/>
    </source>
</evidence>
<evidence type="ECO:0000256" key="1">
    <source>
        <dbReference type="SAM" id="MobiDB-lite"/>
    </source>
</evidence>
<feature type="region of interest" description="Disordered" evidence="1">
    <location>
        <begin position="1"/>
        <end position="21"/>
    </location>
</feature>
<feature type="region of interest" description="Disordered" evidence="1">
    <location>
        <begin position="157"/>
        <end position="179"/>
    </location>
</feature>
<dbReference type="EMBL" id="VSRR010003101">
    <property type="protein sequence ID" value="MPC34668.1"/>
    <property type="molecule type" value="Genomic_DNA"/>
</dbReference>
<proteinExistence type="predicted"/>
<accession>A0A5B7EMX1</accession>
<sequence>MSWLAPMSPEPSPLSPRGSHRHYCTKALNHHSTPHPSATGHHKHHIAQPQIISSTAPCKETTPHITDRHQPCTKASTTHHRTLSALHQLNTTQLQITISTAPKKPRHTPQITISTAPKKPRHIPQITISTTPWRQPHTTDHYQHCTKASTTHQRSLSALHQRHHATQPHVTRPHNTKASWRLHRATSSRLSRAHPRSLYLCHVTYRTA</sequence>
<name>A0A5B7EMX1_PORTR</name>
<dbReference type="AlphaFoldDB" id="A0A5B7EMX1"/>
<feature type="region of interest" description="Disordered" evidence="1">
    <location>
        <begin position="101"/>
        <end position="120"/>
    </location>
</feature>
<evidence type="ECO:0000313" key="2">
    <source>
        <dbReference type="EMBL" id="MPC34668.1"/>
    </source>
</evidence>
<gene>
    <name evidence="2" type="ORF">E2C01_028064</name>
</gene>
<organism evidence="2 3">
    <name type="scientific">Portunus trituberculatus</name>
    <name type="common">Swimming crab</name>
    <name type="synonym">Neptunus trituberculatus</name>
    <dbReference type="NCBI Taxonomy" id="210409"/>
    <lineage>
        <taxon>Eukaryota</taxon>
        <taxon>Metazoa</taxon>
        <taxon>Ecdysozoa</taxon>
        <taxon>Arthropoda</taxon>
        <taxon>Crustacea</taxon>
        <taxon>Multicrustacea</taxon>
        <taxon>Malacostraca</taxon>
        <taxon>Eumalacostraca</taxon>
        <taxon>Eucarida</taxon>
        <taxon>Decapoda</taxon>
        <taxon>Pleocyemata</taxon>
        <taxon>Brachyura</taxon>
        <taxon>Eubrachyura</taxon>
        <taxon>Portunoidea</taxon>
        <taxon>Portunidae</taxon>
        <taxon>Portuninae</taxon>
        <taxon>Portunus</taxon>
    </lineage>
</organism>
<feature type="compositionally biased region" description="Basic residues" evidence="1">
    <location>
        <begin position="160"/>
        <end position="179"/>
    </location>
</feature>
<protein>
    <submittedName>
        <fullName evidence="2">Uncharacterized protein</fullName>
    </submittedName>
</protein>